<name>A0ACC8X9M2_9FIRM</name>
<proteinExistence type="predicted"/>
<dbReference type="EMBL" id="LJDB01000079">
    <property type="protein sequence ID" value="ONI38757.1"/>
    <property type="molecule type" value="Genomic_DNA"/>
</dbReference>
<evidence type="ECO:0000313" key="2">
    <source>
        <dbReference type="Proteomes" id="UP000188605"/>
    </source>
</evidence>
<organism evidence="1 2">
    <name type="scientific">Candidatus Epulonipiscium fishelsonii</name>
    <dbReference type="NCBI Taxonomy" id="77094"/>
    <lineage>
        <taxon>Bacteria</taxon>
        <taxon>Bacillati</taxon>
        <taxon>Bacillota</taxon>
        <taxon>Clostridia</taxon>
        <taxon>Lachnospirales</taxon>
        <taxon>Lachnospiraceae</taxon>
        <taxon>Candidatus Epulonipiscium</taxon>
    </lineage>
</organism>
<evidence type="ECO:0000313" key="1">
    <source>
        <dbReference type="EMBL" id="ONI38757.1"/>
    </source>
</evidence>
<sequence length="169" mass="19746">MGVTLMDENNQTLPRIIEIDDVLRLKQYDNKHDFALKWYQNADTVWMLDGKKEPYDIQKLNQMYKYLDEYFELYFIEVYNGKEFQPIGDVSFSADDMPIVIGDVAYRGKGIGKKVIATLIERAKSLGFSSLNIKEIYKYNVPSQRVFESLGFVKENETEHGFGYKLKLL</sequence>
<keyword evidence="2" id="KW-1185">Reference proteome</keyword>
<protein>
    <submittedName>
        <fullName evidence="1">Uncharacterized protein</fullName>
    </submittedName>
</protein>
<reference evidence="1" key="1">
    <citation type="submission" date="2016-08" db="EMBL/GenBank/DDBJ databases">
        <authorList>
            <person name="Ngugi D.K."/>
            <person name="Miyake S."/>
            <person name="Stingl U."/>
        </authorList>
    </citation>
    <scope>NUCLEOTIDE SEQUENCE</scope>
    <source>
        <strain evidence="1">SCG-B11WGA-EpuloA1</strain>
    </source>
</reference>
<accession>A0ACC8X9M2</accession>
<comment type="caution">
    <text evidence="1">The sequence shown here is derived from an EMBL/GenBank/DDBJ whole genome shotgun (WGS) entry which is preliminary data.</text>
</comment>
<gene>
    <name evidence="1" type="ORF">AN396_10035</name>
</gene>
<dbReference type="Proteomes" id="UP000188605">
    <property type="component" value="Unassembled WGS sequence"/>
</dbReference>